<dbReference type="InterPro" id="IPR031165">
    <property type="entry name" value="GNAT_YJDJ"/>
</dbReference>
<organism evidence="2 3">
    <name type="scientific">Nocardioides zeae</name>
    <dbReference type="NCBI Taxonomy" id="1457234"/>
    <lineage>
        <taxon>Bacteria</taxon>
        <taxon>Bacillati</taxon>
        <taxon>Actinomycetota</taxon>
        <taxon>Actinomycetes</taxon>
        <taxon>Propionibacteriales</taxon>
        <taxon>Nocardioidaceae</taxon>
        <taxon>Nocardioides</taxon>
    </lineage>
</organism>
<dbReference type="Gene3D" id="3.40.630.30">
    <property type="match status" value="1"/>
</dbReference>
<gene>
    <name evidence="2" type="ORF">G3T38_07955</name>
</gene>
<dbReference type="SUPFAM" id="SSF55729">
    <property type="entry name" value="Acyl-CoA N-acyltransferases (Nat)"/>
    <property type="match status" value="1"/>
</dbReference>
<sequence>MTDVSVTDNTDAARYEVRVDGALAGFADYRLREGGTVVAVMHTEIDDAFAGQGLAKQLAVAVLDGLRADGRSLLPFCPFFRGYVAKHPDYADLVPEGRRAEFGL</sequence>
<dbReference type="InterPro" id="IPR045057">
    <property type="entry name" value="Gcn5-rel_NAT"/>
</dbReference>
<evidence type="ECO:0000313" key="3">
    <source>
        <dbReference type="Proteomes" id="UP000468687"/>
    </source>
</evidence>
<dbReference type="EMBL" id="JAAGXA010000004">
    <property type="protein sequence ID" value="NEN78208.1"/>
    <property type="molecule type" value="Genomic_DNA"/>
</dbReference>
<proteinExistence type="predicted"/>
<dbReference type="Pfam" id="PF14542">
    <property type="entry name" value="Acetyltransf_CG"/>
    <property type="match status" value="1"/>
</dbReference>
<protein>
    <submittedName>
        <fullName evidence="2">N-acetyltransferase</fullName>
    </submittedName>
</protein>
<comment type="caution">
    <text evidence="2">The sequence shown here is derived from an EMBL/GenBank/DDBJ whole genome shotgun (WGS) entry which is preliminary data.</text>
</comment>
<dbReference type="Proteomes" id="UP000468687">
    <property type="component" value="Unassembled WGS sequence"/>
</dbReference>
<dbReference type="RefSeq" id="WP_163771659.1">
    <property type="nucleotide sequence ID" value="NZ_JAAGXA010000004.1"/>
</dbReference>
<evidence type="ECO:0000259" key="1">
    <source>
        <dbReference type="PROSITE" id="PS51729"/>
    </source>
</evidence>
<dbReference type="AlphaFoldDB" id="A0A6P0HHS0"/>
<dbReference type="PROSITE" id="PS51729">
    <property type="entry name" value="GNAT_YJDJ"/>
    <property type="match status" value="1"/>
</dbReference>
<dbReference type="PANTHER" id="PTHR31435">
    <property type="entry name" value="PROTEIN NATD1"/>
    <property type="match status" value="1"/>
</dbReference>
<dbReference type="PANTHER" id="PTHR31435:SF10">
    <property type="entry name" value="BSR4717 PROTEIN"/>
    <property type="match status" value="1"/>
</dbReference>
<dbReference type="GO" id="GO:0016740">
    <property type="term" value="F:transferase activity"/>
    <property type="evidence" value="ECO:0007669"/>
    <property type="project" value="UniProtKB-KW"/>
</dbReference>
<keyword evidence="3" id="KW-1185">Reference proteome</keyword>
<name>A0A6P0HHS0_9ACTN</name>
<feature type="domain" description="N-acetyltransferase" evidence="1">
    <location>
        <begin position="7"/>
        <end position="95"/>
    </location>
</feature>
<evidence type="ECO:0000313" key="2">
    <source>
        <dbReference type="EMBL" id="NEN78208.1"/>
    </source>
</evidence>
<accession>A0A6P0HHS0</accession>
<reference evidence="2 3" key="1">
    <citation type="journal article" date="2014" name="Int. J. Syst. Evol. Microbiol.">
        <title>Nocardioides zeae sp. nov., isolated from the stem of Zea mays.</title>
        <authorList>
            <person name="Glaeser S.P."/>
            <person name="McInroy J.A."/>
            <person name="Busse H.J."/>
            <person name="Kampfer P."/>
        </authorList>
    </citation>
    <scope>NUCLEOTIDE SEQUENCE [LARGE SCALE GENOMIC DNA]</scope>
    <source>
        <strain evidence="2 3">JCM 30728</strain>
    </source>
</reference>
<keyword evidence="2" id="KW-0808">Transferase</keyword>
<dbReference type="InterPro" id="IPR016181">
    <property type="entry name" value="Acyl_CoA_acyltransferase"/>
</dbReference>